<feature type="transmembrane region" description="Helical" evidence="2">
    <location>
        <begin position="145"/>
        <end position="169"/>
    </location>
</feature>
<name>A0ABP0HF51_9DINO</name>
<feature type="compositionally biased region" description="Polar residues" evidence="1">
    <location>
        <begin position="44"/>
        <end position="55"/>
    </location>
</feature>
<sequence>MEGETSETVPHRRKSHSEERETVLGPHEFEDEVHTSYFDPPPQTEEQLSNVSGDQLGQMDGMASEGREIFWCSLVESAAAAEVVLNLLLPCLVCSRKAGVWQPPSEWLLILLTLALNLCGTFLEGFFKATRLLSQSIRWSQKEHLFVFVTSEAFSAGALSVCTSFPGVSGSAGGVPLGLNSLSFGAAFSLLNMVFGLLVYLWGSRTGRLCFRQRWALIVRFAEIWKKVARATVIMAIFLPVLGISTTLPLDMAEPELRPTKLRLQYSWIALECPAVTLGLLCGIVMSVCGAALATYFCGKFDCHERPAARLVVNVAASAMAYIARGIDAAVDSVEGRNPISATSDFLRSKFVSSFCGALSAFSGTLGDIADVQFGCASEDSTLDGPEKLRKGQAPSPQSSLRSLSRVPAVYNFLLHWILTLLVMWGCARFEAWPVPTELLTAAPVADGSAVAPVARRPWMRLAVGRGGSLEPDNEVSSEDGWKNLHRRFAEMAAEAVGSGDGKYSHHVEKPLRERGRGEGVKRRRRHAQVREQLLESEDLDQLLFQPP</sequence>
<feature type="transmembrane region" description="Helical" evidence="2">
    <location>
        <begin position="181"/>
        <end position="202"/>
    </location>
</feature>
<protein>
    <submittedName>
        <fullName evidence="3">Ultraviolet-B receptor UVR8</fullName>
    </submittedName>
</protein>
<organism evidence="3 4">
    <name type="scientific">Durusdinium trenchii</name>
    <dbReference type="NCBI Taxonomy" id="1381693"/>
    <lineage>
        <taxon>Eukaryota</taxon>
        <taxon>Sar</taxon>
        <taxon>Alveolata</taxon>
        <taxon>Dinophyceae</taxon>
        <taxon>Suessiales</taxon>
        <taxon>Symbiodiniaceae</taxon>
        <taxon>Durusdinium</taxon>
    </lineage>
</organism>
<keyword evidence="2" id="KW-1133">Transmembrane helix</keyword>
<keyword evidence="2" id="KW-0812">Transmembrane</keyword>
<gene>
    <name evidence="3" type="ORF">SCF082_LOCUS1256</name>
</gene>
<dbReference type="Proteomes" id="UP001642464">
    <property type="component" value="Unassembled WGS sequence"/>
</dbReference>
<keyword evidence="2" id="KW-0472">Membrane</keyword>
<feature type="transmembrane region" description="Helical" evidence="2">
    <location>
        <begin position="268"/>
        <end position="297"/>
    </location>
</feature>
<evidence type="ECO:0000256" key="1">
    <source>
        <dbReference type="SAM" id="MobiDB-lite"/>
    </source>
</evidence>
<evidence type="ECO:0000313" key="4">
    <source>
        <dbReference type="Proteomes" id="UP001642464"/>
    </source>
</evidence>
<keyword evidence="4" id="KW-1185">Reference proteome</keyword>
<feature type="transmembrane region" description="Helical" evidence="2">
    <location>
        <begin position="228"/>
        <end position="248"/>
    </location>
</feature>
<feature type="compositionally biased region" description="Basic and acidic residues" evidence="1">
    <location>
        <begin position="503"/>
        <end position="521"/>
    </location>
</feature>
<evidence type="ECO:0000313" key="3">
    <source>
        <dbReference type="EMBL" id="CAK8988116.1"/>
    </source>
</evidence>
<reference evidence="3 4" key="1">
    <citation type="submission" date="2024-02" db="EMBL/GenBank/DDBJ databases">
        <authorList>
            <person name="Chen Y."/>
            <person name="Shah S."/>
            <person name="Dougan E. K."/>
            <person name="Thang M."/>
            <person name="Chan C."/>
        </authorList>
    </citation>
    <scope>NUCLEOTIDE SEQUENCE [LARGE SCALE GENOMIC DNA]</scope>
</reference>
<evidence type="ECO:0000256" key="2">
    <source>
        <dbReference type="SAM" id="Phobius"/>
    </source>
</evidence>
<accession>A0ABP0HF51</accession>
<comment type="caution">
    <text evidence="3">The sequence shown here is derived from an EMBL/GenBank/DDBJ whole genome shotgun (WGS) entry which is preliminary data.</text>
</comment>
<proteinExistence type="predicted"/>
<feature type="region of interest" description="Disordered" evidence="1">
    <location>
        <begin position="1"/>
        <end position="57"/>
    </location>
</feature>
<feature type="region of interest" description="Disordered" evidence="1">
    <location>
        <begin position="497"/>
        <end position="528"/>
    </location>
</feature>
<dbReference type="EMBL" id="CAXAMM010000592">
    <property type="protein sequence ID" value="CAK8988116.1"/>
    <property type="molecule type" value="Genomic_DNA"/>
</dbReference>
<feature type="transmembrane region" description="Helical" evidence="2">
    <location>
        <begin position="109"/>
        <end position="133"/>
    </location>
</feature>
<keyword evidence="3" id="KW-0675">Receptor</keyword>